<feature type="transmembrane region" description="Helical" evidence="1">
    <location>
        <begin position="7"/>
        <end position="27"/>
    </location>
</feature>
<keyword evidence="1" id="KW-0472">Membrane</keyword>
<comment type="caution">
    <text evidence="2">The sequence shown here is derived from an EMBL/GenBank/DDBJ whole genome shotgun (WGS) entry which is preliminary data.</text>
</comment>
<evidence type="ECO:0000256" key="1">
    <source>
        <dbReference type="SAM" id="Phobius"/>
    </source>
</evidence>
<evidence type="ECO:0000313" key="2">
    <source>
        <dbReference type="EMBL" id="EAR29699.1"/>
    </source>
</evidence>
<sequence length="60" mass="6798">MELIMKLLMKWCILIGLLTLALVFYSAGSVEGGIIFFVLGALFEIAFWFKLMKVNKPSKL</sequence>
<dbReference type="EMBL" id="AAOH01000002">
    <property type="protein sequence ID" value="EAR29699.1"/>
    <property type="molecule type" value="Genomic_DNA"/>
</dbReference>
<accession>A4C6U5</accession>
<proteinExistence type="predicted"/>
<dbReference type="HOGENOM" id="CLU_208243_0_0_6"/>
<organism evidence="2 3">
    <name type="scientific">Pseudoalteromonas tunicata D2</name>
    <dbReference type="NCBI Taxonomy" id="87626"/>
    <lineage>
        <taxon>Bacteria</taxon>
        <taxon>Pseudomonadati</taxon>
        <taxon>Pseudomonadota</taxon>
        <taxon>Gammaproteobacteria</taxon>
        <taxon>Alteromonadales</taxon>
        <taxon>Pseudoalteromonadaceae</taxon>
        <taxon>Pseudoalteromonas</taxon>
    </lineage>
</organism>
<gene>
    <name evidence="2" type="ORF">PTD2_12804</name>
</gene>
<keyword evidence="1" id="KW-1133">Transmembrane helix</keyword>
<feature type="transmembrane region" description="Helical" evidence="1">
    <location>
        <begin position="33"/>
        <end position="51"/>
    </location>
</feature>
<dbReference type="STRING" id="87626.PTD2_12804"/>
<protein>
    <submittedName>
        <fullName evidence="2">Uncharacterized protein</fullName>
    </submittedName>
</protein>
<evidence type="ECO:0000313" key="3">
    <source>
        <dbReference type="Proteomes" id="UP000006201"/>
    </source>
</evidence>
<reference evidence="2 3" key="1">
    <citation type="submission" date="2006-02" db="EMBL/GenBank/DDBJ databases">
        <authorList>
            <person name="Moran M.A."/>
            <person name="Kjelleberg S."/>
            <person name="Egan S."/>
            <person name="Saunders N."/>
            <person name="Thomas T."/>
            <person name="Ferriera S."/>
            <person name="Johnson J."/>
            <person name="Kravitz S."/>
            <person name="Halpern A."/>
            <person name="Remington K."/>
            <person name="Beeson K."/>
            <person name="Tran B."/>
            <person name="Rogers Y.-H."/>
            <person name="Friedman R."/>
            <person name="Venter J.C."/>
        </authorList>
    </citation>
    <scope>NUCLEOTIDE SEQUENCE [LARGE SCALE GENOMIC DNA]</scope>
    <source>
        <strain evidence="2 3">D2</strain>
    </source>
</reference>
<dbReference type="AlphaFoldDB" id="A4C6U5"/>
<keyword evidence="3" id="KW-1185">Reference proteome</keyword>
<keyword evidence="1" id="KW-0812">Transmembrane</keyword>
<dbReference type="Proteomes" id="UP000006201">
    <property type="component" value="Unassembled WGS sequence"/>
</dbReference>
<name>A4C6U5_9GAMM</name>